<evidence type="ECO:0000256" key="1">
    <source>
        <dbReference type="SAM" id="SignalP"/>
    </source>
</evidence>
<proteinExistence type="predicted"/>
<keyword evidence="3" id="KW-1185">Reference proteome</keyword>
<protein>
    <submittedName>
        <fullName evidence="2">Uncharacterized protein</fullName>
    </submittedName>
</protein>
<dbReference type="RefSeq" id="WP_146444335.1">
    <property type="nucleotide sequence ID" value="NZ_SJPR01000001.1"/>
</dbReference>
<feature type="chain" id="PRO_5022834679" evidence="1">
    <location>
        <begin position="22"/>
        <end position="82"/>
    </location>
</feature>
<name>A0A5C6AM11_9BACT</name>
<dbReference type="Proteomes" id="UP000317421">
    <property type="component" value="Unassembled WGS sequence"/>
</dbReference>
<dbReference type="EMBL" id="SJPR01000001">
    <property type="protein sequence ID" value="TWU00690.1"/>
    <property type="molecule type" value="Genomic_DNA"/>
</dbReference>
<reference evidence="2 3" key="1">
    <citation type="submission" date="2019-02" db="EMBL/GenBank/DDBJ databases">
        <title>Deep-cultivation of Planctomycetes and their phenomic and genomic characterization uncovers novel biology.</title>
        <authorList>
            <person name="Wiegand S."/>
            <person name="Jogler M."/>
            <person name="Boedeker C."/>
            <person name="Pinto D."/>
            <person name="Vollmers J."/>
            <person name="Rivas-Marin E."/>
            <person name="Kohn T."/>
            <person name="Peeters S.H."/>
            <person name="Heuer A."/>
            <person name="Rast P."/>
            <person name="Oberbeckmann S."/>
            <person name="Bunk B."/>
            <person name="Jeske O."/>
            <person name="Meyerdierks A."/>
            <person name="Storesund J.E."/>
            <person name="Kallscheuer N."/>
            <person name="Luecker S."/>
            <person name="Lage O.M."/>
            <person name="Pohl T."/>
            <person name="Merkel B.J."/>
            <person name="Hornburger P."/>
            <person name="Mueller R.-W."/>
            <person name="Bruemmer F."/>
            <person name="Labrenz M."/>
            <person name="Spormann A.M."/>
            <person name="Op Den Camp H."/>
            <person name="Overmann J."/>
            <person name="Amann R."/>
            <person name="Jetten M.S.M."/>
            <person name="Mascher T."/>
            <person name="Medema M.H."/>
            <person name="Devos D.P."/>
            <person name="Kaster A.-K."/>
            <person name="Ovreas L."/>
            <person name="Rohde M."/>
            <person name="Galperin M.Y."/>
            <person name="Jogler C."/>
        </authorList>
    </citation>
    <scope>NUCLEOTIDE SEQUENCE [LARGE SCALE GENOMIC DNA]</scope>
    <source>
        <strain evidence="2 3">Pla108</strain>
    </source>
</reference>
<sequence precursor="true">MNVLRTLTLSTVALSATLVSAQAPVAAVLASEAEVRSLPLHERPNRLGHFYGNTVRRRHYGTLVVNQRHSDRPVARYLYLAR</sequence>
<organism evidence="2 3">
    <name type="scientific">Botrimarina colliarenosi</name>
    <dbReference type="NCBI Taxonomy" id="2528001"/>
    <lineage>
        <taxon>Bacteria</taxon>
        <taxon>Pseudomonadati</taxon>
        <taxon>Planctomycetota</taxon>
        <taxon>Planctomycetia</taxon>
        <taxon>Pirellulales</taxon>
        <taxon>Lacipirellulaceae</taxon>
        <taxon>Botrimarina</taxon>
    </lineage>
</organism>
<dbReference type="OrthoDB" id="290606at2"/>
<keyword evidence="1" id="KW-0732">Signal</keyword>
<evidence type="ECO:0000313" key="2">
    <source>
        <dbReference type="EMBL" id="TWU00690.1"/>
    </source>
</evidence>
<evidence type="ECO:0000313" key="3">
    <source>
        <dbReference type="Proteomes" id="UP000317421"/>
    </source>
</evidence>
<dbReference type="AlphaFoldDB" id="A0A5C6AM11"/>
<comment type="caution">
    <text evidence="2">The sequence shown here is derived from an EMBL/GenBank/DDBJ whole genome shotgun (WGS) entry which is preliminary data.</text>
</comment>
<feature type="signal peptide" evidence="1">
    <location>
        <begin position="1"/>
        <end position="21"/>
    </location>
</feature>
<gene>
    <name evidence="2" type="ORF">Pla108_16420</name>
</gene>
<accession>A0A5C6AM11</accession>